<sequence length="257" mass="26293">HAAPAAAGRGAGAATAAGVGPGRSAAAEGRLARALDGLLAWLASTGAASPVGASCAALGAFAATELGLLPTEAEAAVSRLLDDGAVYETVENHLRVLEGHGAYSEAAADEDAYLDRMLEDERAMEEDADREAQLAGAHVDPVSGTRHGGDAADEDAYLDRMLEDERAMEEDADREGAYVDPPGAPRLGGAAADEDAYLDRMLEDERALEEDSKKDADREAELAQLAGACAHSPPGARRGGAAEPQDAEPRVAGAAPR</sequence>
<comment type="caution">
    <text evidence="2">The sequence shown here is derived from an EMBL/GenBank/DDBJ whole genome shotgun (WGS) entry which is preliminary data.</text>
</comment>
<feature type="non-terminal residue" evidence="2">
    <location>
        <position position="1"/>
    </location>
</feature>
<dbReference type="EMBL" id="CAUYUJ010002060">
    <property type="protein sequence ID" value="CAK0798991.1"/>
    <property type="molecule type" value="Genomic_DNA"/>
</dbReference>
<organism evidence="2 3">
    <name type="scientific">Prorocentrum cordatum</name>
    <dbReference type="NCBI Taxonomy" id="2364126"/>
    <lineage>
        <taxon>Eukaryota</taxon>
        <taxon>Sar</taxon>
        <taxon>Alveolata</taxon>
        <taxon>Dinophyceae</taxon>
        <taxon>Prorocentrales</taxon>
        <taxon>Prorocentraceae</taxon>
        <taxon>Prorocentrum</taxon>
    </lineage>
</organism>
<evidence type="ECO:0000313" key="3">
    <source>
        <dbReference type="Proteomes" id="UP001189429"/>
    </source>
</evidence>
<protein>
    <submittedName>
        <fullName evidence="2">Uncharacterized protein</fullName>
    </submittedName>
</protein>
<proteinExistence type="predicted"/>
<feature type="region of interest" description="Disordered" evidence="1">
    <location>
        <begin position="125"/>
        <end position="195"/>
    </location>
</feature>
<evidence type="ECO:0000313" key="2">
    <source>
        <dbReference type="EMBL" id="CAK0798991.1"/>
    </source>
</evidence>
<accession>A0ABN9Q054</accession>
<feature type="region of interest" description="Disordered" evidence="1">
    <location>
        <begin position="1"/>
        <end position="22"/>
    </location>
</feature>
<feature type="non-terminal residue" evidence="2">
    <location>
        <position position="257"/>
    </location>
</feature>
<dbReference type="Proteomes" id="UP001189429">
    <property type="component" value="Unassembled WGS sequence"/>
</dbReference>
<evidence type="ECO:0000256" key="1">
    <source>
        <dbReference type="SAM" id="MobiDB-lite"/>
    </source>
</evidence>
<reference evidence="2" key="1">
    <citation type="submission" date="2023-10" db="EMBL/GenBank/DDBJ databases">
        <authorList>
            <person name="Chen Y."/>
            <person name="Shah S."/>
            <person name="Dougan E. K."/>
            <person name="Thang M."/>
            <person name="Chan C."/>
        </authorList>
    </citation>
    <scope>NUCLEOTIDE SEQUENCE [LARGE SCALE GENOMIC DNA]</scope>
</reference>
<feature type="region of interest" description="Disordered" evidence="1">
    <location>
        <begin position="226"/>
        <end position="257"/>
    </location>
</feature>
<name>A0ABN9Q054_9DINO</name>
<gene>
    <name evidence="2" type="ORF">PCOR1329_LOCUS7592</name>
</gene>
<keyword evidence="3" id="KW-1185">Reference proteome</keyword>